<name>A0ABX5B1I5_9SPIR</name>
<accession>A0ABX5B1I5</accession>
<evidence type="ECO:0000256" key="1">
    <source>
        <dbReference type="SAM" id="SignalP"/>
    </source>
</evidence>
<sequence>MIKIKLSIISLITILILACSQNNNENVKANNNYYLENIDYSDSNNWLNLPNNNNGNIDIFYLYPTTWASDDSNFMICPIDYTPMRATVTNKVIMHTSMFEEYGNVYAPFYRQANALYLLNQTNNISKEELNSYLFSTPKDDAIAAFDYFIKNYNNNRPIILMGHSQGAMMIKEILKDYFKDNEYLQKRLIAAYIIGYSVTKEDIEENPHLKFASGEYDTGVIISYNTESPDFNGYNPTLLENSITINPITWTLEETLAAKELSLGANITNENTLINQITNFSDAKVDKVRGVIKCSTADTNIFFTDRAGVFSKGIFHAWDIELYYFDLKANAKKRVEAFMKQNY</sequence>
<organism evidence="2 3">
    <name type="scientific">Brachyspira murdochii</name>
    <dbReference type="NCBI Taxonomy" id="84378"/>
    <lineage>
        <taxon>Bacteria</taxon>
        <taxon>Pseudomonadati</taxon>
        <taxon>Spirochaetota</taxon>
        <taxon>Spirochaetia</taxon>
        <taxon>Brachyspirales</taxon>
        <taxon>Brachyspiraceae</taxon>
        <taxon>Brachyspira</taxon>
    </lineage>
</organism>
<evidence type="ECO:0008006" key="4">
    <source>
        <dbReference type="Google" id="ProtNLM"/>
    </source>
</evidence>
<keyword evidence="1" id="KW-0732">Signal</keyword>
<proteinExistence type="predicted"/>
<dbReference type="InterPro" id="IPR021440">
    <property type="entry name" value="DUF3089"/>
</dbReference>
<feature type="chain" id="PRO_5046955372" description="DUF3089 domain-containing protein" evidence="1">
    <location>
        <begin position="26"/>
        <end position="344"/>
    </location>
</feature>
<dbReference type="InterPro" id="IPR029058">
    <property type="entry name" value="AB_hydrolase_fold"/>
</dbReference>
<gene>
    <name evidence="2" type="ORF">DJ52_13070</name>
</gene>
<reference evidence="2 3" key="1">
    <citation type="submission" date="2014-04" db="EMBL/GenBank/DDBJ databases">
        <title>Whole genome sequence of 'Brachyspira hampsonii' D13-03603F2.</title>
        <authorList>
            <person name="Patterson A.H."/>
            <person name="Chaban B."/>
            <person name="Fernando C."/>
            <person name="Harding J.C."/>
            <person name="Hill J.E."/>
        </authorList>
    </citation>
    <scope>NUCLEOTIDE SEQUENCE [LARGE SCALE GENOMIC DNA]</scope>
    <source>
        <strain evidence="2 3">D13-03603F2</strain>
    </source>
</reference>
<feature type="signal peptide" evidence="1">
    <location>
        <begin position="1"/>
        <end position="25"/>
    </location>
</feature>
<comment type="caution">
    <text evidence="2">The sequence shown here is derived from an EMBL/GenBank/DDBJ whole genome shotgun (WGS) entry which is preliminary data.</text>
</comment>
<dbReference type="Proteomes" id="UP000238924">
    <property type="component" value="Unassembled WGS sequence"/>
</dbReference>
<dbReference type="PROSITE" id="PS51257">
    <property type="entry name" value="PROKAR_LIPOPROTEIN"/>
    <property type="match status" value="1"/>
</dbReference>
<dbReference type="EMBL" id="JJMJ01000235">
    <property type="protein sequence ID" value="PPS21086.1"/>
    <property type="molecule type" value="Genomic_DNA"/>
</dbReference>
<dbReference type="SUPFAM" id="SSF53474">
    <property type="entry name" value="alpha/beta-Hydrolases"/>
    <property type="match status" value="1"/>
</dbReference>
<dbReference type="RefSeq" id="WP_013112583.1">
    <property type="nucleotide sequence ID" value="NZ_JJMJ01000235.1"/>
</dbReference>
<keyword evidence="3" id="KW-1185">Reference proteome</keyword>
<evidence type="ECO:0000313" key="3">
    <source>
        <dbReference type="Proteomes" id="UP000238924"/>
    </source>
</evidence>
<evidence type="ECO:0000313" key="2">
    <source>
        <dbReference type="EMBL" id="PPS21086.1"/>
    </source>
</evidence>
<dbReference type="Pfam" id="PF11288">
    <property type="entry name" value="DUF3089"/>
    <property type="match status" value="1"/>
</dbReference>
<protein>
    <recommendedName>
        <fullName evidence="4">DUF3089 domain-containing protein</fullName>
    </recommendedName>
</protein>